<evidence type="ECO:0000313" key="3">
    <source>
        <dbReference type="RefSeq" id="XP_055370587.1"/>
    </source>
</evidence>
<dbReference type="KEGG" id="bspl:129605124"/>
<evidence type="ECO:0000259" key="1">
    <source>
        <dbReference type="Pfam" id="PF25600"/>
    </source>
</evidence>
<dbReference type="AlphaFoldDB" id="A0A9W2Y9F1"/>
<dbReference type="GeneID" id="129605124"/>
<keyword evidence="2" id="KW-1185">Reference proteome</keyword>
<dbReference type="InterPro" id="IPR058030">
    <property type="entry name" value="TRIM8/14/16/25/29/45/65_CC"/>
</dbReference>
<dbReference type="Proteomes" id="UP000515150">
    <property type="component" value="Chromosome 14"/>
</dbReference>
<evidence type="ECO:0000313" key="2">
    <source>
        <dbReference type="Proteomes" id="UP000515150"/>
    </source>
</evidence>
<organism evidence="2 3">
    <name type="scientific">Betta splendens</name>
    <name type="common">Siamese fighting fish</name>
    <dbReference type="NCBI Taxonomy" id="158456"/>
    <lineage>
        <taxon>Eukaryota</taxon>
        <taxon>Metazoa</taxon>
        <taxon>Chordata</taxon>
        <taxon>Craniata</taxon>
        <taxon>Vertebrata</taxon>
        <taxon>Euteleostomi</taxon>
        <taxon>Actinopterygii</taxon>
        <taxon>Neopterygii</taxon>
        <taxon>Teleostei</taxon>
        <taxon>Neoteleostei</taxon>
        <taxon>Acanthomorphata</taxon>
        <taxon>Anabantaria</taxon>
        <taxon>Anabantiformes</taxon>
        <taxon>Anabantoidei</taxon>
        <taxon>Osphronemidae</taxon>
        <taxon>Betta</taxon>
    </lineage>
</organism>
<accession>A0A9W2Y9F1</accession>
<protein>
    <submittedName>
        <fullName evidence="3">Uncharacterized protein LOC129605124</fullName>
    </submittedName>
</protein>
<feature type="domain" description="TRIM8/14/16/25/29/45/65 coiled-coil region" evidence="1">
    <location>
        <begin position="166"/>
        <end position="243"/>
    </location>
</feature>
<proteinExistence type="predicted"/>
<dbReference type="RefSeq" id="XP_055370587.1">
    <property type="nucleotide sequence ID" value="XM_055514612.1"/>
</dbReference>
<gene>
    <name evidence="3" type="primary">LOC129605124</name>
</gene>
<reference evidence="3" key="1">
    <citation type="submission" date="2025-08" db="UniProtKB">
        <authorList>
            <consortium name="RefSeq"/>
        </authorList>
    </citation>
    <scope>IDENTIFICATION</scope>
</reference>
<sequence length="272" mass="28640">MVPVSVSFSQPGLTVAAAPACPAPRLLRWEDFLHSCGPPSPAPAPVPAQLCPTPVPVQSCSAQLSVQSCPVQVPVQSWSGACHTCIGSSWPGPGHVSTSVSTSPCLAPATFVSAPGGPASAASTLVPRLVPSPASCPSRTRRLVWWPSAAGVALPPAASSASTPQVQEKLEQEITELKRRDAELEQLSHTEDHIQFLHIYPSLPALSGSTHSSRTNTRPLRYFEDVTAAVSELRDQIQEVLKKTWTNISLTVTEVDVLLSGPEPGPKSEQGS</sequence>
<dbReference type="Pfam" id="PF25600">
    <property type="entry name" value="TRIM_CC"/>
    <property type="match status" value="1"/>
</dbReference>
<name>A0A9W2Y9F1_BETSP</name>